<sequence length="218" mass="24618">MRVVLFYFVILASMRLMGKREIGQLSVFDLVVSVMIAEVAAMSLESETMPIMRGVVIVSLLVVLQISMSWLTLKSVTLRSIVEGKPTLLISNGKIRDDEMRRTRYSLSDLMTQLREKDIAAVSDVEFAVLETTGKLSVFPKAEKRPVTPEDLGLQVPRTGLPLPLIVDGMVMDENLEKIGQTRFWLKGEMKKYGYSEFKKIFYCSIDNQGSLFVDPKE</sequence>
<evidence type="ECO:0000256" key="5">
    <source>
        <dbReference type="ARBA" id="ARBA00022989"/>
    </source>
</evidence>
<comment type="caution">
    <text evidence="9">The sequence shown here is derived from an EMBL/GenBank/DDBJ whole genome shotgun (WGS) entry which is preliminary data.</text>
</comment>
<evidence type="ECO:0000256" key="3">
    <source>
        <dbReference type="ARBA" id="ARBA00022475"/>
    </source>
</evidence>
<name>A0ABS1JB54_9BACL</name>
<dbReference type="InterPro" id="IPR007353">
    <property type="entry name" value="DUF421"/>
</dbReference>
<dbReference type="InterPro" id="IPR023090">
    <property type="entry name" value="UPF0702_alpha/beta_dom_sf"/>
</dbReference>
<evidence type="ECO:0000313" key="10">
    <source>
        <dbReference type="Proteomes" id="UP000602284"/>
    </source>
</evidence>
<keyword evidence="5 7" id="KW-1133">Transmembrane helix</keyword>
<feature type="domain" description="YetF C-terminal" evidence="8">
    <location>
        <begin position="74"/>
        <end position="206"/>
    </location>
</feature>
<comment type="subcellular location">
    <subcellularLocation>
        <location evidence="1">Cell membrane</location>
        <topology evidence="1">Multi-pass membrane protein</topology>
    </subcellularLocation>
</comment>
<evidence type="ECO:0000256" key="6">
    <source>
        <dbReference type="ARBA" id="ARBA00023136"/>
    </source>
</evidence>
<evidence type="ECO:0000256" key="4">
    <source>
        <dbReference type="ARBA" id="ARBA00022692"/>
    </source>
</evidence>
<keyword evidence="6 7" id="KW-0472">Membrane</keyword>
<protein>
    <submittedName>
        <fullName evidence="9">DUF421 domain-containing protein</fullName>
    </submittedName>
</protein>
<evidence type="ECO:0000256" key="2">
    <source>
        <dbReference type="ARBA" id="ARBA00006448"/>
    </source>
</evidence>
<evidence type="ECO:0000259" key="8">
    <source>
        <dbReference type="Pfam" id="PF04239"/>
    </source>
</evidence>
<feature type="transmembrane region" description="Helical" evidence="7">
    <location>
        <begin position="51"/>
        <end position="73"/>
    </location>
</feature>
<dbReference type="Proteomes" id="UP000602284">
    <property type="component" value="Unassembled WGS sequence"/>
</dbReference>
<dbReference type="Gene3D" id="3.30.240.20">
    <property type="entry name" value="bsu07140 like domains"/>
    <property type="match status" value="2"/>
</dbReference>
<evidence type="ECO:0000313" key="9">
    <source>
        <dbReference type="EMBL" id="MBL0387476.1"/>
    </source>
</evidence>
<dbReference type="Pfam" id="PF04239">
    <property type="entry name" value="DUF421"/>
    <property type="match status" value="1"/>
</dbReference>
<reference evidence="9 10" key="1">
    <citation type="submission" date="2021-01" db="EMBL/GenBank/DDBJ databases">
        <title>Tumebacillus sp. strain ITR2 16S ribosomal RNA gene Genome sequencing and assembly.</title>
        <authorList>
            <person name="Kang M."/>
        </authorList>
    </citation>
    <scope>NUCLEOTIDE SEQUENCE [LARGE SCALE GENOMIC DNA]</scope>
    <source>
        <strain evidence="9 10">ITR2</strain>
    </source>
</reference>
<keyword evidence="10" id="KW-1185">Reference proteome</keyword>
<dbReference type="PANTHER" id="PTHR34582:SF6">
    <property type="entry name" value="UPF0702 TRANSMEMBRANE PROTEIN YCAP"/>
    <property type="match status" value="1"/>
</dbReference>
<dbReference type="EMBL" id="JAEQNB010000003">
    <property type="protein sequence ID" value="MBL0387476.1"/>
    <property type="molecule type" value="Genomic_DNA"/>
</dbReference>
<keyword evidence="3" id="KW-1003">Cell membrane</keyword>
<dbReference type="PANTHER" id="PTHR34582">
    <property type="entry name" value="UPF0702 TRANSMEMBRANE PROTEIN YCAP"/>
    <property type="match status" value="1"/>
</dbReference>
<accession>A0ABS1JB54</accession>
<gene>
    <name evidence="9" type="ORF">JJB07_12515</name>
</gene>
<organism evidence="9 10">
    <name type="scientific">Tumebacillus amylolyticus</name>
    <dbReference type="NCBI Taxonomy" id="2801339"/>
    <lineage>
        <taxon>Bacteria</taxon>
        <taxon>Bacillati</taxon>
        <taxon>Bacillota</taxon>
        <taxon>Bacilli</taxon>
        <taxon>Bacillales</taxon>
        <taxon>Alicyclobacillaceae</taxon>
        <taxon>Tumebacillus</taxon>
    </lineage>
</organism>
<feature type="transmembrane region" description="Helical" evidence="7">
    <location>
        <begin position="25"/>
        <end position="44"/>
    </location>
</feature>
<evidence type="ECO:0000256" key="1">
    <source>
        <dbReference type="ARBA" id="ARBA00004651"/>
    </source>
</evidence>
<evidence type="ECO:0000256" key="7">
    <source>
        <dbReference type="SAM" id="Phobius"/>
    </source>
</evidence>
<comment type="similarity">
    <text evidence="2">Belongs to the UPF0702 family.</text>
</comment>
<proteinExistence type="inferred from homology"/>
<keyword evidence="4 7" id="KW-0812">Transmembrane</keyword>